<dbReference type="Proteomes" id="UP000655830">
    <property type="component" value="Unassembled WGS sequence"/>
</dbReference>
<keyword evidence="2" id="KW-0472">Membrane</keyword>
<keyword evidence="2" id="KW-1133">Transmembrane helix</keyword>
<keyword evidence="4" id="KW-1185">Reference proteome</keyword>
<name>A0A926ICM3_9FIRM</name>
<feature type="region of interest" description="Disordered" evidence="1">
    <location>
        <begin position="73"/>
        <end position="131"/>
    </location>
</feature>
<dbReference type="RefSeq" id="WP_249331961.1">
    <property type="nucleotide sequence ID" value="NZ_JACRSY010000005.1"/>
</dbReference>
<feature type="transmembrane region" description="Helical" evidence="2">
    <location>
        <begin position="7"/>
        <end position="25"/>
    </location>
</feature>
<gene>
    <name evidence="3" type="ORF">H8718_04765</name>
</gene>
<organism evidence="3 4">
    <name type="scientific">Zhenhengia yiwuensis</name>
    <dbReference type="NCBI Taxonomy" id="2763666"/>
    <lineage>
        <taxon>Bacteria</taxon>
        <taxon>Bacillati</taxon>
        <taxon>Bacillota</taxon>
        <taxon>Clostridia</taxon>
        <taxon>Lachnospirales</taxon>
        <taxon>Lachnospiraceae</taxon>
        <taxon>Zhenhengia</taxon>
    </lineage>
</organism>
<dbReference type="EMBL" id="JACRSY010000005">
    <property type="protein sequence ID" value="MBC8578842.1"/>
    <property type="molecule type" value="Genomic_DNA"/>
</dbReference>
<proteinExistence type="predicted"/>
<accession>A0A926ICM3</accession>
<sequence>MKKWQKITFVAIGMVLLGLGGVALWQRENLQAVYEAMYYNPEELGSQIQSTKQEVERVLEKYDLESIRRLTPEEEEQVKKGELSLEEAVERMMPTRNEEEAGTKEEGLESQDTPEAKPETTPQTVSKKESDLVKASTVKMYELQAKYLGLLGELEARGMQALRAIPSDQRTVKKMMSVGMPFVQKGLALESQCDGEVENVLHHLKEELVAIGADYDIVETMRQAYYTEKRLKKAYYLSLIPK</sequence>
<reference evidence="3" key="1">
    <citation type="submission" date="2020-08" db="EMBL/GenBank/DDBJ databases">
        <title>Genome public.</title>
        <authorList>
            <person name="Liu C."/>
            <person name="Sun Q."/>
        </authorList>
    </citation>
    <scope>NUCLEOTIDE SEQUENCE</scope>
    <source>
        <strain evidence="3">NSJ-12</strain>
    </source>
</reference>
<comment type="caution">
    <text evidence="3">The sequence shown here is derived from an EMBL/GenBank/DDBJ whole genome shotgun (WGS) entry which is preliminary data.</text>
</comment>
<evidence type="ECO:0000313" key="3">
    <source>
        <dbReference type="EMBL" id="MBC8578842.1"/>
    </source>
</evidence>
<evidence type="ECO:0000256" key="2">
    <source>
        <dbReference type="SAM" id="Phobius"/>
    </source>
</evidence>
<feature type="compositionally biased region" description="Basic and acidic residues" evidence="1">
    <location>
        <begin position="73"/>
        <end position="83"/>
    </location>
</feature>
<dbReference type="AlphaFoldDB" id="A0A926ICM3"/>
<evidence type="ECO:0000313" key="4">
    <source>
        <dbReference type="Proteomes" id="UP000655830"/>
    </source>
</evidence>
<keyword evidence="2" id="KW-0812">Transmembrane</keyword>
<feature type="compositionally biased region" description="Basic and acidic residues" evidence="1">
    <location>
        <begin position="96"/>
        <end position="107"/>
    </location>
</feature>
<protein>
    <submittedName>
        <fullName evidence="3">Uncharacterized protein</fullName>
    </submittedName>
</protein>
<evidence type="ECO:0000256" key="1">
    <source>
        <dbReference type="SAM" id="MobiDB-lite"/>
    </source>
</evidence>